<feature type="compositionally biased region" description="Polar residues" evidence="1">
    <location>
        <begin position="491"/>
        <end position="547"/>
    </location>
</feature>
<dbReference type="Proteomes" id="UP000616769">
    <property type="component" value="Unassembled WGS sequence"/>
</dbReference>
<dbReference type="AlphaFoldDB" id="A0A131ZXH0"/>
<feature type="compositionally biased region" description="Low complexity" evidence="1">
    <location>
        <begin position="10"/>
        <end position="27"/>
    </location>
</feature>
<protein>
    <submittedName>
        <fullName evidence="2">Uncharacterized protein</fullName>
    </submittedName>
</protein>
<evidence type="ECO:0000313" key="3">
    <source>
        <dbReference type="Proteomes" id="UP000616769"/>
    </source>
</evidence>
<proteinExistence type="predicted"/>
<organism evidence="2 3">
    <name type="scientific">Sarcoptes scabiei</name>
    <name type="common">Itch mite</name>
    <name type="synonym">Acarus scabiei</name>
    <dbReference type="NCBI Taxonomy" id="52283"/>
    <lineage>
        <taxon>Eukaryota</taxon>
        <taxon>Metazoa</taxon>
        <taxon>Ecdysozoa</taxon>
        <taxon>Arthropoda</taxon>
        <taxon>Chelicerata</taxon>
        <taxon>Arachnida</taxon>
        <taxon>Acari</taxon>
        <taxon>Acariformes</taxon>
        <taxon>Sarcoptiformes</taxon>
        <taxon>Astigmata</taxon>
        <taxon>Psoroptidia</taxon>
        <taxon>Sarcoptoidea</taxon>
        <taxon>Sarcoptidae</taxon>
        <taxon>Sarcoptinae</taxon>
        <taxon>Sarcoptes</taxon>
    </lineage>
</organism>
<dbReference type="EMBL" id="JXLN01004793">
    <property type="protein sequence ID" value="KPM03367.1"/>
    <property type="molecule type" value="Genomic_DNA"/>
</dbReference>
<evidence type="ECO:0000313" key="2">
    <source>
        <dbReference type="EMBL" id="KPM03367.1"/>
    </source>
</evidence>
<gene>
    <name evidence="2" type="ORF">QR98_0017980</name>
</gene>
<name>A0A131ZXH0_SARSC</name>
<dbReference type="OrthoDB" id="10035882at2759"/>
<feature type="region of interest" description="Disordered" evidence="1">
    <location>
        <begin position="806"/>
        <end position="831"/>
    </location>
</feature>
<feature type="region of interest" description="Disordered" evidence="1">
    <location>
        <begin position="101"/>
        <end position="123"/>
    </location>
</feature>
<feature type="region of interest" description="Disordered" evidence="1">
    <location>
        <begin position="903"/>
        <end position="923"/>
    </location>
</feature>
<feature type="region of interest" description="Disordered" evidence="1">
    <location>
        <begin position="1"/>
        <end position="27"/>
    </location>
</feature>
<accession>A0A131ZXH0</accession>
<feature type="compositionally biased region" description="Polar residues" evidence="1">
    <location>
        <begin position="458"/>
        <end position="469"/>
    </location>
</feature>
<reference evidence="2 3" key="1">
    <citation type="journal article" date="2015" name="Parasit. Vectors">
        <title>Draft genome of the scabies mite.</title>
        <authorList>
            <person name="Rider S.D.Jr."/>
            <person name="Morgan M.S."/>
            <person name="Arlian L.G."/>
        </authorList>
    </citation>
    <scope>NUCLEOTIDE SEQUENCE [LARGE SCALE GENOMIC DNA]</scope>
    <source>
        <strain evidence="2">Arlian Lab</strain>
    </source>
</reference>
<feature type="compositionally biased region" description="Low complexity" evidence="1">
    <location>
        <begin position="101"/>
        <end position="114"/>
    </location>
</feature>
<dbReference type="VEuPathDB" id="VectorBase:SSCA002607"/>
<sequence length="923" mass="99597">MLRNVAKVGTSSSIAGSATTSTNATVQQTNSNLQQQQLIGIGSHEQSSSQQQQFLSIIPGNSVSESGNTPLAQPSLSSLLSNAPSAENRIKNDGLDPISISLDSSSSASNNSSMIHHHSANEQQAISEIRKELMKVESFEQIKQNNISISNQTGQIFPPQSNNPQSLMINLPQGSLTNYQNSVPPPYPQSTNLFNNSINSQVSNVHRFPQPQQNAMLVQKSGVMNLRGQQAVMQRVAAVVQASQQPGTSYLIEQTSATNSNQLGPQQIQLVRIPKIGTQTVVGANSSTPNLNIAHKRLLMHQEQQDFNVKSQMQTQSNEGGFDINGLNSINNTVAPNVQITVKPRQLPTNMSSQQQSTETQDGLAQISPRYSSVAAMQVPSVLPQSPVSGSQSNAGPPINSAVLRTVATYSNQNTSVYASPQSTMAVSGMSAGGTTVLISQAPSPFAANNRMSPAHFVNSSNQTPNSVGHASASASPSPVPPVSPMIQPIASPQSVGSNTQISQINWQQQASPSTSNRISNSIPSPAQVMSPSSSTQNMPPSNSPAASQGSVSVQQQSNPMLNAQLSGVSVRFQRPARMAIGNGPQGPRLVAIRHQQQSGQHQQLAMQAQLVNTDNQQNFVAQNQNQINLQNVQHLLQNKQSTGGPDQPQSQRMMLVSRLPFTGQQQSRSQQQQISNHSIANSFTINAQKNVRLTIQQTQQITANVLDEGSFIGLAPVSVANNNGGQNSQIFNQTTTQQQQQQQQILIQSQHINLNEQKNFDQSSTLISQQQQFNLDLPNNSNNNTMQVKNITSDYVKQRLNSFVSERSGNSQQQQQQPQQPVTPSSSTFSMNINDSSIYVDFDDPFFDSFDSPSISNTNTSNTNMIYTSGTNPGDQSNSENNVMLMSSNNSNNIIAISRNNSMENQKSSSESLLQKLLSDNS</sequence>
<comment type="caution">
    <text evidence="2">The sequence shown here is derived from an EMBL/GenBank/DDBJ whole genome shotgun (WGS) entry which is preliminary data.</text>
</comment>
<evidence type="ECO:0000256" key="1">
    <source>
        <dbReference type="SAM" id="MobiDB-lite"/>
    </source>
</evidence>
<feature type="region of interest" description="Disordered" evidence="1">
    <location>
        <begin position="450"/>
        <end position="557"/>
    </location>
</feature>
<feature type="compositionally biased region" description="Low complexity" evidence="1">
    <location>
        <begin position="548"/>
        <end position="557"/>
    </location>
</feature>